<evidence type="ECO:0000313" key="3">
    <source>
        <dbReference type="Proteomes" id="UP000765509"/>
    </source>
</evidence>
<feature type="region of interest" description="Disordered" evidence="1">
    <location>
        <begin position="1"/>
        <end position="90"/>
    </location>
</feature>
<organism evidence="2 3">
    <name type="scientific">Austropuccinia psidii MF-1</name>
    <dbReference type="NCBI Taxonomy" id="1389203"/>
    <lineage>
        <taxon>Eukaryota</taxon>
        <taxon>Fungi</taxon>
        <taxon>Dikarya</taxon>
        <taxon>Basidiomycota</taxon>
        <taxon>Pucciniomycotina</taxon>
        <taxon>Pucciniomycetes</taxon>
        <taxon>Pucciniales</taxon>
        <taxon>Sphaerophragmiaceae</taxon>
        <taxon>Austropuccinia</taxon>
    </lineage>
</organism>
<dbReference type="AlphaFoldDB" id="A0A9Q3L477"/>
<feature type="compositionally biased region" description="Polar residues" evidence="1">
    <location>
        <begin position="21"/>
        <end position="32"/>
    </location>
</feature>
<dbReference type="Proteomes" id="UP000765509">
    <property type="component" value="Unassembled WGS sequence"/>
</dbReference>
<evidence type="ECO:0000313" key="2">
    <source>
        <dbReference type="EMBL" id="MBW0591491.1"/>
    </source>
</evidence>
<sequence length="179" mass="20740">MESTSNPKQNKELNKILENIMDNQPKNGNDYGQETVKKESRETSIKNNMDESKPVLPQEIARSPIGFSKISQAEASHKQDNNFQPFPSNMENIDPRLIIENKDITKQNLKKSKIGIRKSEQELSKELIQEQKKESDTYLPKENNLFHIHTPNKDPIFLQYPQHLKAFNPNSKVKKQIQS</sequence>
<name>A0A9Q3L477_9BASI</name>
<proteinExistence type="predicted"/>
<accession>A0A9Q3L477</accession>
<evidence type="ECO:0000256" key="1">
    <source>
        <dbReference type="SAM" id="MobiDB-lite"/>
    </source>
</evidence>
<feature type="compositionally biased region" description="Basic and acidic residues" evidence="1">
    <location>
        <begin position="35"/>
        <end position="53"/>
    </location>
</feature>
<comment type="caution">
    <text evidence="2">The sequence shown here is derived from an EMBL/GenBank/DDBJ whole genome shotgun (WGS) entry which is preliminary data.</text>
</comment>
<protein>
    <submittedName>
        <fullName evidence="2">Uncharacterized protein</fullName>
    </submittedName>
</protein>
<gene>
    <name evidence="2" type="ORF">O181_131206</name>
</gene>
<keyword evidence="3" id="KW-1185">Reference proteome</keyword>
<dbReference type="EMBL" id="AVOT02143404">
    <property type="protein sequence ID" value="MBW0591491.1"/>
    <property type="molecule type" value="Genomic_DNA"/>
</dbReference>
<reference evidence="2" key="1">
    <citation type="submission" date="2021-03" db="EMBL/GenBank/DDBJ databases">
        <title>Draft genome sequence of rust myrtle Austropuccinia psidii MF-1, a brazilian biotype.</title>
        <authorList>
            <person name="Quecine M.C."/>
            <person name="Pachon D.M.R."/>
            <person name="Bonatelli M.L."/>
            <person name="Correr F.H."/>
            <person name="Franceschini L.M."/>
            <person name="Leite T.F."/>
            <person name="Margarido G.R.A."/>
            <person name="Almeida C.A."/>
            <person name="Ferrarezi J.A."/>
            <person name="Labate C.A."/>
        </authorList>
    </citation>
    <scope>NUCLEOTIDE SEQUENCE</scope>
    <source>
        <strain evidence="2">MF-1</strain>
    </source>
</reference>
<feature type="compositionally biased region" description="Polar residues" evidence="1">
    <location>
        <begin position="81"/>
        <end position="90"/>
    </location>
</feature>